<name>A0A9X1IHE6_9PROT</name>
<evidence type="ECO:0000313" key="2">
    <source>
        <dbReference type="Proteomes" id="UP001139311"/>
    </source>
</evidence>
<comment type="caution">
    <text evidence="1">The sequence shown here is derived from an EMBL/GenBank/DDBJ whole genome shotgun (WGS) entry which is preliminary data.</text>
</comment>
<sequence>MSNSGTRGGSAAPAERTFMICRAAMRFCALRGWAPVQEMPLPNGRRADILALLPDGGFAVVEVKSCARDFLSDGKWPDYREFCDRLYFAVDLDFPQELLPGEAGLLVAQGREAALLREAPAHPLAPARRRALLQRYARVAAGRLAALSDPDSHAELRAALRVE</sequence>
<proteinExistence type="predicted"/>
<evidence type="ECO:0000313" key="1">
    <source>
        <dbReference type="EMBL" id="MCB4823423.1"/>
    </source>
</evidence>
<gene>
    <name evidence="1" type="ORF">LHA35_16960</name>
</gene>
<dbReference type="Proteomes" id="UP001139311">
    <property type="component" value="Unassembled WGS sequence"/>
</dbReference>
<organism evidence="1 2">
    <name type="scientific">Roseicella aerolata</name>
    <dbReference type="NCBI Taxonomy" id="2883479"/>
    <lineage>
        <taxon>Bacteria</taxon>
        <taxon>Pseudomonadati</taxon>
        <taxon>Pseudomonadota</taxon>
        <taxon>Alphaproteobacteria</taxon>
        <taxon>Acetobacterales</taxon>
        <taxon>Roseomonadaceae</taxon>
        <taxon>Roseicella</taxon>
    </lineage>
</organism>
<protein>
    <submittedName>
        <fullName evidence="1">MmcB family DNA repair protein</fullName>
    </submittedName>
</protein>
<keyword evidence="2" id="KW-1185">Reference proteome</keyword>
<dbReference type="RefSeq" id="WP_226610130.1">
    <property type="nucleotide sequence ID" value="NZ_JAJAQI010000026.1"/>
</dbReference>
<dbReference type="Pfam" id="PF06319">
    <property type="entry name" value="MmcB-like"/>
    <property type="match status" value="1"/>
</dbReference>
<accession>A0A9X1IHE6</accession>
<reference evidence="1" key="1">
    <citation type="submission" date="2021-10" db="EMBL/GenBank/DDBJ databases">
        <title>Roseicella aerolatum sp. nov., isolated from aerosols of e-waste dismantling site.</title>
        <authorList>
            <person name="Qin T."/>
        </authorList>
    </citation>
    <scope>NUCLEOTIDE SEQUENCE</scope>
    <source>
        <strain evidence="1">GB24</strain>
    </source>
</reference>
<dbReference type="InterPro" id="IPR009394">
    <property type="entry name" value="MmcB-like"/>
</dbReference>
<dbReference type="AlphaFoldDB" id="A0A9X1IHE6"/>
<dbReference type="EMBL" id="JAJAQI010000026">
    <property type="protein sequence ID" value="MCB4823423.1"/>
    <property type="molecule type" value="Genomic_DNA"/>
</dbReference>
<dbReference type="PIRSF" id="PIRSF031796">
    <property type="entry name" value="UPC031796"/>
    <property type="match status" value="1"/>
</dbReference>